<dbReference type="EMBL" id="LLXL01002104">
    <property type="protein sequence ID" value="PKK61804.1"/>
    <property type="molecule type" value="Genomic_DNA"/>
</dbReference>
<accession>A0A2N1MJI6</accession>
<reference evidence="2 3" key="1">
    <citation type="submission" date="2016-04" db="EMBL/GenBank/DDBJ databases">
        <title>Genome analyses suggest a sexual origin of heterokaryosis in a supposedly ancient asexual fungus.</title>
        <authorList>
            <person name="Ropars J."/>
            <person name="Sedzielewska K."/>
            <person name="Noel J."/>
            <person name="Charron P."/>
            <person name="Farinelli L."/>
            <person name="Marton T."/>
            <person name="Kruger M."/>
            <person name="Pelin A."/>
            <person name="Brachmann A."/>
            <person name="Corradi N."/>
        </authorList>
    </citation>
    <scope>NUCLEOTIDE SEQUENCE [LARGE SCALE GENOMIC DNA]</scope>
    <source>
        <strain evidence="2 3">C2</strain>
    </source>
</reference>
<sequence length="130" mass="15184">MKKRERGIKREGEKGEERKKGKGKNGRGKGKMKEREKERTKKGKKEKMGEERKMKESFCEVSDTDWLITERRSNLKRQLWKGFQEALMIKSRNQDNICSKTTQRSPEDGQKVLATELIGRTQEIPVSRSA</sequence>
<organism evidence="2 3">
    <name type="scientific">Rhizophagus irregularis</name>
    <dbReference type="NCBI Taxonomy" id="588596"/>
    <lineage>
        <taxon>Eukaryota</taxon>
        <taxon>Fungi</taxon>
        <taxon>Fungi incertae sedis</taxon>
        <taxon>Mucoromycota</taxon>
        <taxon>Glomeromycotina</taxon>
        <taxon>Glomeromycetes</taxon>
        <taxon>Glomerales</taxon>
        <taxon>Glomeraceae</taxon>
        <taxon>Rhizophagus</taxon>
    </lineage>
</organism>
<name>A0A2N1MJI6_9GLOM</name>
<feature type="compositionally biased region" description="Basic and acidic residues" evidence="1">
    <location>
        <begin position="8"/>
        <end position="19"/>
    </location>
</feature>
<comment type="caution">
    <text evidence="2">The sequence shown here is derived from an EMBL/GenBank/DDBJ whole genome shotgun (WGS) entry which is preliminary data.</text>
</comment>
<reference evidence="2 3" key="2">
    <citation type="submission" date="2017-10" db="EMBL/GenBank/DDBJ databases">
        <title>Extensive intraspecific genome diversity in a model arbuscular mycorrhizal fungus.</title>
        <authorList>
            <person name="Chen E.C.H."/>
            <person name="Morin E."/>
            <person name="Baudet D."/>
            <person name="Noel J."/>
            <person name="Ndikumana S."/>
            <person name="Charron P."/>
            <person name="St-Onge C."/>
            <person name="Giorgi J."/>
            <person name="Grigoriev I.V."/>
            <person name="Roux C."/>
            <person name="Martin F.M."/>
            <person name="Corradi N."/>
        </authorList>
    </citation>
    <scope>NUCLEOTIDE SEQUENCE [LARGE SCALE GENOMIC DNA]</scope>
    <source>
        <strain evidence="2 3">C2</strain>
    </source>
</reference>
<evidence type="ECO:0000313" key="2">
    <source>
        <dbReference type="EMBL" id="PKK61804.1"/>
    </source>
</evidence>
<feature type="compositionally biased region" description="Basic and acidic residues" evidence="1">
    <location>
        <begin position="46"/>
        <end position="56"/>
    </location>
</feature>
<feature type="region of interest" description="Disordered" evidence="1">
    <location>
        <begin position="1"/>
        <end position="56"/>
    </location>
</feature>
<evidence type="ECO:0000256" key="1">
    <source>
        <dbReference type="SAM" id="MobiDB-lite"/>
    </source>
</evidence>
<gene>
    <name evidence="2" type="ORF">RhiirC2_718161</name>
</gene>
<protein>
    <submittedName>
        <fullName evidence="2">Uncharacterized protein</fullName>
    </submittedName>
</protein>
<dbReference type="Proteomes" id="UP000233469">
    <property type="component" value="Unassembled WGS sequence"/>
</dbReference>
<evidence type="ECO:0000313" key="3">
    <source>
        <dbReference type="Proteomes" id="UP000233469"/>
    </source>
</evidence>
<dbReference type="AlphaFoldDB" id="A0A2N1MJI6"/>
<feature type="compositionally biased region" description="Basic residues" evidence="1">
    <location>
        <begin position="20"/>
        <end position="30"/>
    </location>
</feature>
<proteinExistence type="predicted"/>